<feature type="region of interest" description="Disordered" evidence="1">
    <location>
        <begin position="27"/>
        <end position="57"/>
    </location>
</feature>
<dbReference type="AlphaFoldDB" id="A0A6J1I8Q9"/>
<dbReference type="KEGG" id="cmax:111470197"/>
<dbReference type="Pfam" id="PF10950">
    <property type="entry name" value="Organ_specific"/>
    <property type="match status" value="1"/>
</dbReference>
<dbReference type="OrthoDB" id="838757at2759"/>
<evidence type="ECO:0000313" key="3">
    <source>
        <dbReference type="Proteomes" id="UP000504608"/>
    </source>
</evidence>
<dbReference type="PANTHER" id="PTHR33731">
    <property type="entry name" value="PROTEIN, PUTATIVE-RELATED"/>
    <property type="match status" value="1"/>
</dbReference>
<dbReference type="GeneID" id="111470197"/>
<accession>A0A6J1I8Q9</accession>
<name>A0A6J1I8Q9_CUCMA</name>
<dbReference type="RefSeq" id="XP_022971499.1">
    <property type="nucleotide sequence ID" value="XM_023115731.1"/>
</dbReference>
<keyword evidence="2" id="KW-0732">Signal</keyword>
<feature type="chain" id="PRO_5026712014" evidence="2">
    <location>
        <begin position="24"/>
        <end position="163"/>
    </location>
</feature>
<organism evidence="3 4">
    <name type="scientific">Cucurbita maxima</name>
    <name type="common">Pumpkin</name>
    <name type="synonym">Winter squash</name>
    <dbReference type="NCBI Taxonomy" id="3661"/>
    <lineage>
        <taxon>Eukaryota</taxon>
        <taxon>Viridiplantae</taxon>
        <taxon>Streptophyta</taxon>
        <taxon>Embryophyta</taxon>
        <taxon>Tracheophyta</taxon>
        <taxon>Spermatophyta</taxon>
        <taxon>Magnoliopsida</taxon>
        <taxon>eudicotyledons</taxon>
        <taxon>Gunneridae</taxon>
        <taxon>Pentapetalae</taxon>
        <taxon>rosids</taxon>
        <taxon>fabids</taxon>
        <taxon>Cucurbitales</taxon>
        <taxon>Cucurbitaceae</taxon>
        <taxon>Cucurbiteae</taxon>
        <taxon>Cucurbita</taxon>
    </lineage>
</organism>
<dbReference type="InterPro" id="IPR024489">
    <property type="entry name" value="Organ_specific_prot"/>
</dbReference>
<evidence type="ECO:0000313" key="4">
    <source>
        <dbReference type="RefSeq" id="XP_022971499.1"/>
    </source>
</evidence>
<sequence>MKMGAIFGITLLLLLMFVNNIESRHEPGERWSNVEAKEDSVEDKQPENEKRFVKDIEPRPSATFYPKEAEKKSFFKDVEPRPSATFYSNDNVKTLVFDKDIEPRPSATFYPNDNVKTILFDKDIEPRPSLTSYPSITAYPHDLNPKISSTDCHDEADIQLTRA</sequence>
<keyword evidence="3" id="KW-1185">Reference proteome</keyword>
<gene>
    <name evidence="4" type="primary">LOC111470197</name>
</gene>
<feature type="compositionally biased region" description="Basic and acidic residues" evidence="1">
    <location>
        <begin position="35"/>
        <end position="57"/>
    </location>
</feature>
<proteinExistence type="predicted"/>
<reference evidence="4" key="1">
    <citation type="submission" date="2025-08" db="UniProtKB">
        <authorList>
            <consortium name="RefSeq"/>
        </authorList>
    </citation>
    <scope>IDENTIFICATION</scope>
    <source>
        <tissue evidence="4">Young leaves</tissue>
    </source>
</reference>
<dbReference type="Proteomes" id="UP000504608">
    <property type="component" value="Unplaced"/>
</dbReference>
<evidence type="ECO:0000256" key="1">
    <source>
        <dbReference type="SAM" id="MobiDB-lite"/>
    </source>
</evidence>
<protein>
    <submittedName>
        <fullName evidence="4">Organ-specific protein P4-like</fullName>
    </submittedName>
</protein>
<dbReference type="PANTHER" id="PTHR33731:SF2">
    <property type="entry name" value="ORGAN-SPECIFIC PROTEIN S2-LIKE"/>
    <property type="match status" value="1"/>
</dbReference>
<evidence type="ECO:0000256" key="2">
    <source>
        <dbReference type="SAM" id="SignalP"/>
    </source>
</evidence>
<feature type="signal peptide" evidence="2">
    <location>
        <begin position="1"/>
        <end position="23"/>
    </location>
</feature>